<keyword evidence="1" id="KW-0472">Membrane</keyword>
<dbReference type="AlphaFoldDB" id="A0A6L8USG0"/>
<dbReference type="SUPFAM" id="SSF53474">
    <property type="entry name" value="alpha/beta-Hydrolases"/>
    <property type="match status" value="1"/>
</dbReference>
<comment type="caution">
    <text evidence="2">The sequence shown here is derived from an EMBL/GenBank/DDBJ whole genome shotgun (WGS) entry which is preliminary data.</text>
</comment>
<keyword evidence="1" id="KW-1133">Transmembrane helix</keyword>
<dbReference type="RefSeq" id="WP_161405307.1">
    <property type="nucleotide sequence ID" value="NZ_WTUZ01000005.1"/>
</dbReference>
<dbReference type="PANTHER" id="PTHR12277:SF81">
    <property type="entry name" value="PROTEIN ABHD13"/>
    <property type="match status" value="1"/>
</dbReference>
<dbReference type="EMBL" id="WTUZ01000005">
    <property type="protein sequence ID" value="MZQ81003.1"/>
    <property type="molecule type" value="Genomic_DNA"/>
</dbReference>
<evidence type="ECO:0000313" key="2">
    <source>
        <dbReference type="EMBL" id="MZQ81003.1"/>
    </source>
</evidence>
<reference evidence="2 3" key="1">
    <citation type="submission" date="2019-12" db="EMBL/GenBank/DDBJ databases">
        <title>Paenibacillus sp. nov. sp. isolated from soil.</title>
        <authorList>
            <person name="Kim J."/>
            <person name="Jeong S.E."/>
            <person name="Jung H.S."/>
            <person name="Jeon C.O."/>
        </authorList>
    </citation>
    <scope>NUCLEOTIDE SEQUENCE [LARGE SCALE GENOMIC DNA]</scope>
    <source>
        <strain evidence="2 3">5J-6</strain>
    </source>
</reference>
<dbReference type="Gene3D" id="3.40.50.1820">
    <property type="entry name" value="alpha/beta hydrolase"/>
    <property type="match status" value="1"/>
</dbReference>
<feature type="transmembrane region" description="Helical" evidence="1">
    <location>
        <begin position="53"/>
        <end position="76"/>
    </location>
</feature>
<evidence type="ECO:0008006" key="4">
    <source>
        <dbReference type="Google" id="ProtNLM"/>
    </source>
</evidence>
<organism evidence="2 3">
    <name type="scientific">Paenibacillus silvestris</name>
    <dbReference type="NCBI Taxonomy" id="2606219"/>
    <lineage>
        <taxon>Bacteria</taxon>
        <taxon>Bacillati</taxon>
        <taxon>Bacillota</taxon>
        <taxon>Bacilli</taxon>
        <taxon>Bacillales</taxon>
        <taxon>Paenibacillaceae</taxon>
        <taxon>Paenibacillus</taxon>
    </lineage>
</organism>
<accession>A0A6L8USG0</accession>
<evidence type="ECO:0000256" key="1">
    <source>
        <dbReference type="SAM" id="Phobius"/>
    </source>
</evidence>
<evidence type="ECO:0000313" key="3">
    <source>
        <dbReference type="Proteomes" id="UP000481087"/>
    </source>
</evidence>
<dbReference type="PANTHER" id="PTHR12277">
    <property type="entry name" value="ALPHA/BETA HYDROLASE DOMAIN-CONTAINING PROTEIN"/>
    <property type="match status" value="1"/>
</dbReference>
<dbReference type="Proteomes" id="UP000481087">
    <property type="component" value="Unassembled WGS sequence"/>
</dbReference>
<dbReference type="InterPro" id="IPR029058">
    <property type="entry name" value="AB_hydrolase_fold"/>
</dbReference>
<keyword evidence="1" id="KW-0812">Transmembrane</keyword>
<protein>
    <recommendedName>
        <fullName evidence="4">Alpha/beta hydrolase</fullName>
    </recommendedName>
</protein>
<keyword evidence="3" id="KW-1185">Reference proteome</keyword>
<feature type="transmembrane region" description="Helical" evidence="1">
    <location>
        <begin position="88"/>
        <end position="109"/>
    </location>
</feature>
<proteinExistence type="predicted"/>
<gene>
    <name evidence="2" type="ORF">GQF01_02475</name>
</gene>
<sequence length="371" mass="41993">MKLSKMGLCIIIILSTLMSTLGVTSLIMSYKVTSWIKNIAQIKLGYLEIFKKYSLEINTLSVLSFILFLLTIFILMRIIQSNPLKLKIILSLTFSIIIGTYLCLSLIIFHNIDKIIELNHLVYQPKTIEKSISDKIISLHSSNTEEIEINSSDHTKLHGWLIKGSNELKSPLIIYFGGSGEEVSDMMSIVQRLDGWSVALVNYRSYGLSEGEPTMDKLYNDATLLYDYFSNRSDIDGKKIVSMGYSLGTGVAVHLSSERSTISTILVSPYDNYSKLLSKRISNTLKLYNMFPLSYFMKESFNSISKASSIHTPLLGIAGDLDRNIPIEYSNKLVDEWGGEKKMKTIHYGDHFFIFSSDDAWAEIRSFLNDI</sequence>
<name>A0A6L8USG0_9BACL</name>